<dbReference type="EMBL" id="JAOCKX010000001">
    <property type="protein sequence ID" value="MDH2129601.1"/>
    <property type="molecule type" value="Genomic_DNA"/>
</dbReference>
<proteinExistence type="predicted"/>
<dbReference type="AlphaFoldDB" id="A0AA43B5T9"/>
<protein>
    <submittedName>
        <fullName evidence="1">Uncharacterized protein</fullName>
    </submittedName>
</protein>
<name>A0AA43B5T9_SPHYA</name>
<sequence length="195" mass="21173">MTDPTRAIEAPRPSGVSSYISIGTPISSTPPAPPTNGQPLVKGNFKYDFDRDGWVLREDLVARADLPVLIMVGADDYYFNCIDGLVSTVIDGTADPFTKAFFATVGTAETPKDGWGRRPEQYRDGAVVVLDFQYYQISEGAATIQDRTGQRPISGIEGIDNAIASDNFWWGTTKMLIAIQFIKNSINGTGKSAIN</sequence>
<accession>A0AA43B5T9</accession>
<gene>
    <name evidence="1" type="ORF">N5J77_00575</name>
</gene>
<evidence type="ECO:0000313" key="1">
    <source>
        <dbReference type="EMBL" id="MDH2129601.1"/>
    </source>
</evidence>
<dbReference type="Proteomes" id="UP001162318">
    <property type="component" value="Unassembled WGS sequence"/>
</dbReference>
<comment type="caution">
    <text evidence="1">The sequence shown here is derived from an EMBL/GenBank/DDBJ whole genome shotgun (WGS) entry which is preliminary data.</text>
</comment>
<reference evidence="1" key="1">
    <citation type="submission" date="2022-09" db="EMBL/GenBank/DDBJ databases">
        <title>Intensive care unit water sources are persistently colonized with multi-drug resistant bacteria and are the site of extensive horizontal gene transfer of antibiotic resistance genes.</title>
        <authorList>
            <person name="Diorio-Toth L."/>
        </authorList>
    </citation>
    <scope>NUCLEOTIDE SEQUENCE</scope>
    <source>
        <strain evidence="1">GD03659</strain>
    </source>
</reference>
<organism evidence="1 2">
    <name type="scientific">Sphingobium yanoikuyae</name>
    <name type="common">Sphingomonas yanoikuyae</name>
    <dbReference type="NCBI Taxonomy" id="13690"/>
    <lineage>
        <taxon>Bacteria</taxon>
        <taxon>Pseudomonadati</taxon>
        <taxon>Pseudomonadota</taxon>
        <taxon>Alphaproteobacteria</taxon>
        <taxon>Sphingomonadales</taxon>
        <taxon>Sphingomonadaceae</taxon>
        <taxon>Sphingobium</taxon>
    </lineage>
</organism>
<dbReference type="RefSeq" id="WP_156448133.1">
    <property type="nucleotide sequence ID" value="NZ_JAOCKX010000001.1"/>
</dbReference>
<evidence type="ECO:0000313" key="2">
    <source>
        <dbReference type="Proteomes" id="UP001162318"/>
    </source>
</evidence>